<feature type="non-terminal residue" evidence="1">
    <location>
        <position position="1"/>
    </location>
</feature>
<dbReference type="Proteomes" id="UP001225316">
    <property type="component" value="Unassembled WGS sequence"/>
</dbReference>
<proteinExistence type="predicted"/>
<sequence length="71" mass="7783">PGSVLRVFPLRTLYCLLARRAPGPDPEDRGYVASELRSGEGARFFPLRTLGSLLAHWPAGPPAPIQRIEDT</sequence>
<evidence type="ECO:0000313" key="1">
    <source>
        <dbReference type="EMBL" id="MDQ8208911.1"/>
    </source>
</evidence>
<reference evidence="1 2" key="1">
    <citation type="submission" date="2023-04" db="EMBL/GenBank/DDBJ databases">
        <title>A novel bacteria isolated from coastal sediment.</title>
        <authorList>
            <person name="Liu X.-J."/>
            <person name="Du Z.-J."/>
        </authorList>
    </citation>
    <scope>NUCLEOTIDE SEQUENCE [LARGE SCALE GENOMIC DNA]</scope>
    <source>
        <strain evidence="1 2">SDUM461003</strain>
    </source>
</reference>
<evidence type="ECO:0000313" key="2">
    <source>
        <dbReference type="Proteomes" id="UP001225316"/>
    </source>
</evidence>
<keyword evidence="2" id="KW-1185">Reference proteome</keyword>
<comment type="caution">
    <text evidence="1">The sequence shown here is derived from an EMBL/GenBank/DDBJ whole genome shotgun (WGS) entry which is preliminary data.</text>
</comment>
<dbReference type="RefSeq" id="WP_308951639.1">
    <property type="nucleotide sequence ID" value="NZ_JARXHW010000045.1"/>
</dbReference>
<dbReference type="EMBL" id="JARXHW010000045">
    <property type="protein sequence ID" value="MDQ8208911.1"/>
    <property type="molecule type" value="Genomic_DNA"/>
</dbReference>
<protein>
    <submittedName>
        <fullName evidence="1">Uncharacterized protein</fullName>
    </submittedName>
</protein>
<accession>A0ABU1AXU9</accession>
<name>A0ABU1AXU9_9BACT</name>
<organism evidence="1 2">
    <name type="scientific">Thalassobacterium maritimum</name>
    <dbReference type="NCBI Taxonomy" id="3041265"/>
    <lineage>
        <taxon>Bacteria</taxon>
        <taxon>Pseudomonadati</taxon>
        <taxon>Verrucomicrobiota</taxon>
        <taxon>Opitutia</taxon>
        <taxon>Puniceicoccales</taxon>
        <taxon>Coraliomargaritaceae</taxon>
        <taxon>Thalassobacterium</taxon>
    </lineage>
</organism>
<gene>
    <name evidence="1" type="ORF">QEH52_15390</name>
</gene>